<dbReference type="Proteomes" id="UP000479114">
    <property type="component" value="Chromosome"/>
</dbReference>
<dbReference type="AlphaFoldDB" id="A0A6C0PAB3"/>
<sequence length="489" mass="53961">MKRVVTVLISCMVMVALSACNGGNNNDNGNGNGNNNNNNKASEPAASSKATEQPANSSDQSSPNGNAKADPLPQGLEPLDDKPKTIVVSILGVTPFYKLAKEKYEKLHPNVTVQFKEFTSESMLSASESEKYVKSTTTAVLSGKGADLFALRPGELPIDKFENKGALENLDDWMKRDAGFDPRQYQMNVMEGSETNGGLYMMPVEFYLEALFGDADGLEQAGIQFDDRNWTWNQFNELSKQLTAKNGTTYSLNFLPPENMMNDLVSDNYDRLIDGASGKASFDSPFFNELLTGVKQSYDAKELSGDTAQFRKSLLSYSFMTSPSDYLVRLASYFKHGKVYQKPHAADEESGISFLVTSQIAMNANSKVKRDAWEFMKFLLSEEAQSYPRQSGFSMNKAVNEKAIADIKEKGVDKDAAAKSEGAAVEVTDEKLEALRDMLSEANLRDRGYESTTIQQIIAEEVKAFFAGQKSADSVARLIQNRVTTYLNE</sequence>
<dbReference type="SUPFAM" id="SSF53850">
    <property type="entry name" value="Periplasmic binding protein-like II"/>
    <property type="match status" value="1"/>
</dbReference>
<keyword evidence="2" id="KW-0732">Signal</keyword>
<dbReference type="InterPro" id="IPR006059">
    <property type="entry name" value="SBP"/>
</dbReference>
<dbReference type="PANTHER" id="PTHR43649">
    <property type="entry name" value="ARABINOSE-BINDING PROTEIN-RELATED"/>
    <property type="match status" value="1"/>
</dbReference>
<organism evidence="3 4">
    <name type="scientific">Paenibacillus rhizovicinus</name>
    <dbReference type="NCBI Taxonomy" id="2704463"/>
    <lineage>
        <taxon>Bacteria</taxon>
        <taxon>Bacillati</taxon>
        <taxon>Bacillota</taxon>
        <taxon>Bacilli</taxon>
        <taxon>Bacillales</taxon>
        <taxon>Paenibacillaceae</taxon>
        <taxon>Paenibacillus</taxon>
    </lineage>
</organism>
<dbReference type="Gene3D" id="3.40.190.10">
    <property type="entry name" value="Periplasmic binding protein-like II"/>
    <property type="match status" value="1"/>
</dbReference>
<proteinExistence type="predicted"/>
<dbReference type="InterPro" id="IPR050490">
    <property type="entry name" value="Bact_solute-bd_prot1"/>
</dbReference>
<dbReference type="EMBL" id="CP048286">
    <property type="protein sequence ID" value="QHW34583.1"/>
    <property type="molecule type" value="Genomic_DNA"/>
</dbReference>
<dbReference type="PROSITE" id="PS51257">
    <property type="entry name" value="PROKAR_LIPOPROTEIN"/>
    <property type="match status" value="1"/>
</dbReference>
<feature type="region of interest" description="Disordered" evidence="1">
    <location>
        <begin position="28"/>
        <end position="80"/>
    </location>
</feature>
<evidence type="ECO:0000313" key="4">
    <source>
        <dbReference type="Proteomes" id="UP000479114"/>
    </source>
</evidence>
<feature type="chain" id="PRO_5038820302" evidence="2">
    <location>
        <begin position="19"/>
        <end position="489"/>
    </location>
</feature>
<dbReference type="PANTHER" id="PTHR43649:SF12">
    <property type="entry name" value="DIACETYLCHITOBIOSE BINDING PROTEIN DASA"/>
    <property type="match status" value="1"/>
</dbReference>
<feature type="compositionally biased region" description="Polar residues" evidence="1">
    <location>
        <begin position="48"/>
        <end position="65"/>
    </location>
</feature>
<protein>
    <submittedName>
        <fullName evidence="3">Extracellular solute-binding protein</fullName>
    </submittedName>
</protein>
<accession>A0A6C0PAB3</accession>
<dbReference type="Pfam" id="PF01547">
    <property type="entry name" value="SBP_bac_1"/>
    <property type="match status" value="1"/>
</dbReference>
<evidence type="ECO:0000313" key="3">
    <source>
        <dbReference type="EMBL" id="QHW34583.1"/>
    </source>
</evidence>
<feature type="signal peptide" evidence="2">
    <location>
        <begin position="1"/>
        <end position="18"/>
    </location>
</feature>
<evidence type="ECO:0000256" key="2">
    <source>
        <dbReference type="SAM" id="SignalP"/>
    </source>
</evidence>
<name>A0A6C0PAB3_9BACL</name>
<evidence type="ECO:0000256" key="1">
    <source>
        <dbReference type="SAM" id="MobiDB-lite"/>
    </source>
</evidence>
<gene>
    <name evidence="3" type="ORF">GZH47_29855</name>
</gene>
<reference evidence="3 4" key="1">
    <citation type="submission" date="2020-02" db="EMBL/GenBank/DDBJ databases">
        <title>Paenibacillus sp. nov., isolated from rhizosphere soil of tomato.</title>
        <authorList>
            <person name="Weon H.-Y."/>
            <person name="Lee S.A."/>
        </authorList>
    </citation>
    <scope>NUCLEOTIDE SEQUENCE [LARGE SCALE GENOMIC DNA]</scope>
    <source>
        <strain evidence="3 4">14171R-81</strain>
    </source>
</reference>
<dbReference type="KEGG" id="prz:GZH47_29855"/>
<dbReference type="RefSeq" id="WP_162644735.1">
    <property type="nucleotide sequence ID" value="NZ_CP048286.1"/>
</dbReference>
<keyword evidence="4" id="KW-1185">Reference proteome</keyword>
<feature type="compositionally biased region" description="Low complexity" evidence="1">
    <location>
        <begin position="28"/>
        <end position="39"/>
    </location>
</feature>